<feature type="transmembrane region" description="Helical" evidence="9">
    <location>
        <begin position="99"/>
        <end position="124"/>
    </location>
</feature>
<dbReference type="PROSITE" id="PS00211">
    <property type="entry name" value="ABC_TRANSPORTER_1"/>
    <property type="match status" value="1"/>
</dbReference>
<dbReference type="Pfam" id="PF00005">
    <property type="entry name" value="ABC_tran"/>
    <property type="match status" value="2"/>
</dbReference>
<evidence type="ECO:0000313" key="13">
    <source>
        <dbReference type="Proteomes" id="UP001310890"/>
    </source>
</evidence>
<dbReference type="SUPFAM" id="SSF52540">
    <property type="entry name" value="P-loop containing nucleoside triphosphate hydrolases"/>
    <property type="match status" value="2"/>
</dbReference>
<feature type="domain" description="ABC transmembrane type-1" evidence="11">
    <location>
        <begin position="837"/>
        <end position="1113"/>
    </location>
</feature>
<feature type="transmembrane region" description="Helical" evidence="9">
    <location>
        <begin position="203"/>
        <end position="223"/>
    </location>
</feature>
<dbReference type="InterPro" id="IPR003439">
    <property type="entry name" value="ABC_transporter-like_ATP-bd"/>
</dbReference>
<dbReference type="InterPro" id="IPR011527">
    <property type="entry name" value="ABC1_TM_dom"/>
</dbReference>
<feature type="transmembrane region" description="Helical" evidence="9">
    <location>
        <begin position="973"/>
        <end position="992"/>
    </location>
</feature>
<dbReference type="GO" id="GO:0016887">
    <property type="term" value="F:ATP hydrolysis activity"/>
    <property type="evidence" value="ECO:0007669"/>
    <property type="project" value="InterPro"/>
</dbReference>
<dbReference type="InterPro" id="IPR003593">
    <property type="entry name" value="AAA+_ATPase"/>
</dbReference>
<proteinExistence type="predicted"/>
<dbReference type="InterPro" id="IPR027417">
    <property type="entry name" value="P-loop_NTPase"/>
</dbReference>
<dbReference type="Pfam" id="PF00664">
    <property type="entry name" value="ABC_membrane"/>
    <property type="match status" value="2"/>
</dbReference>
<feature type="transmembrane region" description="Helical" evidence="9">
    <location>
        <begin position="861"/>
        <end position="879"/>
    </location>
</feature>
<evidence type="ECO:0000256" key="4">
    <source>
        <dbReference type="ARBA" id="ARBA00022741"/>
    </source>
</evidence>
<feature type="region of interest" description="Disordered" evidence="8">
    <location>
        <begin position="1"/>
        <end position="30"/>
    </location>
</feature>
<evidence type="ECO:0000256" key="6">
    <source>
        <dbReference type="ARBA" id="ARBA00022989"/>
    </source>
</evidence>
<feature type="transmembrane region" description="Helical" evidence="9">
    <location>
        <begin position="315"/>
        <end position="336"/>
    </location>
</feature>
<feature type="transmembrane region" description="Helical" evidence="9">
    <location>
        <begin position="942"/>
        <end position="966"/>
    </location>
</feature>
<evidence type="ECO:0000256" key="8">
    <source>
        <dbReference type="SAM" id="MobiDB-lite"/>
    </source>
</evidence>
<dbReference type="InterPro" id="IPR017871">
    <property type="entry name" value="ABC_transporter-like_CS"/>
</dbReference>
<dbReference type="GO" id="GO:0015421">
    <property type="term" value="F:ABC-type oligopeptide transporter activity"/>
    <property type="evidence" value="ECO:0007669"/>
    <property type="project" value="TreeGrafter"/>
</dbReference>
<keyword evidence="2" id="KW-0813">Transport</keyword>
<evidence type="ECO:0000256" key="3">
    <source>
        <dbReference type="ARBA" id="ARBA00022692"/>
    </source>
</evidence>
<comment type="subcellular location">
    <subcellularLocation>
        <location evidence="1">Membrane</location>
        <topology evidence="1">Multi-pass membrane protein</topology>
    </subcellularLocation>
</comment>
<reference evidence="12" key="1">
    <citation type="submission" date="2023-08" db="EMBL/GenBank/DDBJ databases">
        <title>Black Yeasts Isolated from many extreme environments.</title>
        <authorList>
            <person name="Coleine C."/>
            <person name="Stajich J.E."/>
            <person name="Selbmann L."/>
        </authorList>
    </citation>
    <scope>NUCLEOTIDE SEQUENCE</scope>
    <source>
        <strain evidence="12">CCFEE 5401</strain>
    </source>
</reference>
<evidence type="ECO:0000256" key="2">
    <source>
        <dbReference type="ARBA" id="ARBA00022448"/>
    </source>
</evidence>
<dbReference type="CDD" id="cd18578">
    <property type="entry name" value="ABC_6TM_Pgp_ABCB1_D2_like"/>
    <property type="match status" value="1"/>
</dbReference>
<sequence length="1448" mass="157959">MSFRRRSTTSHRKSDSQVKDDTLPADNVEQKPPTPWKALFFFTTKAQVPLIVAGGISSFLAGATSPFTSYITGQLFQGFTNYASGKYDAEKLMQEQRKYVLYLVAVGGASWIFHSLHFVFWLAFGELQAKSARDRLFHGLLEKDIEWYDKRKNGIGALLPRLQAQIRDLQLATSQPLGILFSAVAQCVLSLAEAFYYQWKVTAITLSLAPLIMGIFAVIAGTMQNSIQGQQDKLGEAQKFTVSAFSSIETVKCFNGQQVEREKYMTRVKSSASWYYRIAFAAGLQQGFAAFFGSAMFVLAFYYGGILIRNGEANVATVTTAFFAAVGGFQALQMILPQLVNLEKGRTAGATLRAVMAEVQRGGVVQKSAAWVMPVTCKGNIDVKNLTFAYPSRPDQLALDNVSLFIAGGEMTFLIGRSGSGKSTLSQLLMGFYSLDKGQVTMDSVPLETLDVGWLRSNITLVEQNSLLFNDTVFQNIAFGKANGKTVTRDDVVAAAEFALLLLMISDMPKGLETMVGFKGGTMSGGQRQRMALARARLRDTPILILDESTSALDHISRALMMDAIRSWRQGKTTIIITHDISQILADDYVHLLEGGKLVQQGYRKHLEKLKDTPFQSFLPLEQRATLSPFDRRKTAMSAWESVRTRGSSLDTLGSLRHSYVDHDPLETQLEAYENKHTSFLPAAFENGSTVPLMGPLGRVVPGAMSAWMSAANALPTSPRASARFSRLMETHVEASSPEWSPNSNRWSGMLQILVDRTGKLAADARTGGQRKPLDTKVLTLGLEESGDRSTLTEADQQSLPASHAKWSLVQVMLTIWPNADAASRTMLIIGMYACTVHAVSVPVFAYILSKLLSTYANPRGSAHAQLMYALTILGIAVIDGVHTWLQRYQLGCSGQRWVDGFRDKASRRLLDQPKAFFDAPENGVSYLVDSLDRNGEDMRELLSTFTALGYTAVVMCVVSVLWALAAQWKMTLIALSVAPYILAVSRVYAAVSGKWETASADAAEFAAAIFTETFTSIKTVRALTLEQHFKQKYTVATDRGLCIGLQRSLYTGFFFGLSDSATSFATAMIFYTGTVLVKDGAPVMKCIQVFVMLIFALTNIGVILSCIPQIGSNLDGASRLMRLAYLPKDSHEHLGDTNLVRADEIIFTNVHFSYPSRPDQTILNGINLRIRPGTSTAIVGGSGSGKSTIANLLLNLWSIAQAPRQSSGEIKINTREIRTLSTASIRAQIVPVLQTPTIFSATVSENILYGLPPTSPYHNAEATEAAATQAGIHDFIASLPLGYSTVIGEGGLGLSGGQAQRINIARALVRQPGVLVLDEATSALDVESAELVRQTLRDLIKDEGRRMTVVIITHNRDMMAMAERVVVLERGCVVEEGGFEELIDKRGGALGNLLSGGEWRGDEEGGGGGGGVGRVGVAGREKAVPKLEAVDWRARQRSGRRKGSLLR</sequence>
<dbReference type="GO" id="GO:0005743">
    <property type="term" value="C:mitochondrial inner membrane"/>
    <property type="evidence" value="ECO:0007669"/>
    <property type="project" value="TreeGrafter"/>
</dbReference>
<evidence type="ECO:0000256" key="9">
    <source>
        <dbReference type="SAM" id="Phobius"/>
    </source>
</evidence>
<feature type="domain" description="ABC transporter" evidence="10">
    <location>
        <begin position="1141"/>
        <end position="1396"/>
    </location>
</feature>
<dbReference type="Gene3D" id="1.20.1560.10">
    <property type="entry name" value="ABC transporter type 1, transmembrane domain"/>
    <property type="match status" value="2"/>
</dbReference>
<dbReference type="CDD" id="cd03228">
    <property type="entry name" value="ABCC_MRP_Like"/>
    <property type="match status" value="1"/>
</dbReference>
<feature type="transmembrane region" description="Helical" evidence="9">
    <location>
        <begin position="274"/>
        <end position="303"/>
    </location>
</feature>
<feature type="transmembrane region" description="Helical" evidence="9">
    <location>
        <begin position="1090"/>
        <end position="1112"/>
    </location>
</feature>
<feature type="transmembrane region" description="Helical" evidence="9">
    <location>
        <begin position="827"/>
        <end position="849"/>
    </location>
</feature>
<gene>
    <name evidence="12" type="ORF">LTR62_005338</name>
</gene>
<dbReference type="CDD" id="cd18577">
    <property type="entry name" value="ABC_6TM_Pgp_ABCB1_D1_like"/>
    <property type="match status" value="1"/>
</dbReference>
<dbReference type="FunFam" id="3.40.50.300:FF:001471">
    <property type="entry name" value="P-loop containing nucleoside triphosphate hydrolase protein"/>
    <property type="match status" value="1"/>
</dbReference>
<dbReference type="InterPro" id="IPR036640">
    <property type="entry name" value="ABC1_TM_sf"/>
</dbReference>
<dbReference type="PANTHER" id="PTHR43394">
    <property type="entry name" value="ATP-DEPENDENT PERMEASE MDL1, MITOCHONDRIAL"/>
    <property type="match status" value="1"/>
</dbReference>
<dbReference type="EMBL" id="JAVRRL010000042">
    <property type="protein sequence ID" value="KAK5111139.1"/>
    <property type="molecule type" value="Genomic_DNA"/>
</dbReference>
<dbReference type="FunFam" id="3.40.50.300:FF:000604">
    <property type="entry name" value="ABC transporter B family member 28"/>
    <property type="match status" value="1"/>
</dbReference>
<dbReference type="SUPFAM" id="SSF90123">
    <property type="entry name" value="ABC transporter transmembrane region"/>
    <property type="match status" value="2"/>
</dbReference>
<dbReference type="PROSITE" id="PS50929">
    <property type="entry name" value="ABC_TM1F"/>
    <property type="match status" value="2"/>
</dbReference>
<feature type="compositionally biased region" description="Basic and acidic residues" evidence="8">
    <location>
        <begin position="12"/>
        <end position="22"/>
    </location>
</feature>
<evidence type="ECO:0000313" key="12">
    <source>
        <dbReference type="EMBL" id="KAK5111139.1"/>
    </source>
</evidence>
<keyword evidence="4" id="KW-0547">Nucleotide-binding</keyword>
<keyword evidence="3 9" id="KW-0812">Transmembrane</keyword>
<dbReference type="GO" id="GO:0090374">
    <property type="term" value="P:oligopeptide export from mitochondrion"/>
    <property type="evidence" value="ECO:0007669"/>
    <property type="project" value="TreeGrafter"/>
</dbReference>
<feature type="transmembrane region" description="Helical" evidence="9">
    <location>
        <begin position="177"/>
        <end position="196"/>
    </location>
</feature>
<accession>A0AAN7TEN4</accession>
<evidence type="ECO:0000256" key="1">
    <source>
        <dbReference type="ARBA" id="ARBA00004141"/>
    </source>
</evidence>
<dbReference type="GO" id="GO:0005524">
    <property type="term" value="F:ATP binding"/>
    <property type="evidence" value="ECO:0007669"/>
    <property type="project" value="UniProtKB-KW"/>
</dbReference>
<feature type="transmembrane region" description="Helical" evidence="9">
    <location>
        <begin position="1054"/>
        <end position="1078"/>
    </location>
</feature>
<keyword evidence="5" id="KW-0067">ATP-binding</keyword>
<evidence type="ECO:0000256" key="5">
    <source>
        <dbReference type="ARBA" id="ARBA00022840"/>
    </source>
</evidence>
<evidence type="ECO:0000256" key="7">
    <source>
        <dbReference type="ARBA" id="ARBA00023136"/>
    </source>
</evidence>
<evidence type="ECO:0000259" key="10">
    <source>
        <dbReference type="PROSITE" id="PS50893"/>
    </source>
</evidence>
<feature type="domain" description="ABC transmembrane type-1" evidence="11">
    <location>
        <begin position="52"/>
        <end position="344"/>
    </location>
</feature>
<evidence type="ECO:0000259" key="11">
    <source>
        <dbReference type="PROSITE" id="PS50929"/>
    </source>
</evidence>
<dbReference type="SMART" id="SM00382">
    <property type="entry name" value="AAA"/>
    <property type="match status" value="2"/>
</dbReference>
<organism evidence="12 13">
    <name type="scientific">Meristemomyces frigidus</name>
    <dbReference type="NCBI Taxonomy" id="1508187"/>
    <lineage>
        <taxon>Eukaryota</taxon>
        <taxon>Fungi</taxon>
        <taxon>Dikarya</taxon>
        <taxon>Ascomycota</taxon>
        <taxon>Pezizomycotina</taxon>
        <taxon>Dothideomycetes</taxon>
        <taxon>Dothideomycetidae</taxon>
        <taxon>Mycosphaerellales</taxon>
        <taxon>Teratosphaeriaceae</taxon>
        <taxon>Meristemomyces</taxon>
    </lineage>
</organism>
<dbReference type="PANTHER" id="PTHR43394:SF15">
    <property type="entry name" value="ALPHA-FACTOR-TRANSPORTING ATPASE"/>
    <property type="match status" value="1"/>
</dbReference>
<feature type="compositionally biased region" description="Basic residues" evidence="8">
    <location>
        <begin position="1"/>
        <end position="11"/>
    </location>
</feature>
<protein>
    <submittedName>
        <fullName evidence="12">Uncharacterized protein</fullName>
    </submittedName>
</protein>
<dbReference type="Gene3D" id="3.40.50.300">
    <property type="entry name" value="P-loop containing nucleotide triphosphate hydrolases"/>
    <property type="match status" value="2"/>
</dbReference>
<feature type="domain" description="ABC transporter" evidence="10">
    <location>
        <begin position="381"/>
        <end position="620"/>
    </location>
</feature>
<keyword evidence="7 9" id="KW-0472">Membrane</keyword>
<dbReference type="PROSITE" id="PS50893">
    <property type="entry name" value="ABC_TRANSPORTER_2"/>
    <property type="match status" value="2"/>
</dbReference>
<name>A0AAN7TEN4_9PEZI</name>
<keyword evidence="6 9" id="KW-1133">Transmembrane helix</keyword>
<comment type="caution">
    <text evidence="12">The sequence shown here is derived from an EMBL/GenBank/DDBJ whole genome shotgun (WGS) entry which is preliminary data.</text>
</comment>
<dbReference type="Proteomes" id="UP001310890">
    <property type="component" value="Unassembled WGS sequence"/>
</dbReference>
<dbReference type="InterPro" id="IPR039421">
    <property type="entry name" value="Type_1_exporter"/>
</dbReference>